<accession>J4CC83</accession>
<dbReference type="RefSeq" id="XP_009689243.1">
    <property type="nucleotide sequence ID" value="XM_009690948.1"/>
</dbReference>
<protein>
    <submittedName>
        <fullName evidence="1">Uncharacterized protein</fullName>
    </submittedName>
</protein>
<name>J4CC83_THEOR</name>
<dbReference type="GeneID" id="20713328"/>
<keyword evidence="2" id="KW-1185">Reference proteome</keyword>
<dbReference type="Proteomes" id="UP000003786">
    <property type="component" value="Chromosome 1"/>
</dbReference>
<evidence type="ECO:0000313" key="2">
    <source>
        <dbReference type="Proteomes" id="UP000003786"/>
    </source>
</evidence>
<sequence length="70" mass="7990">MELVVKLSGHQHHQLEGARCSTNLVFHSSTLCSTSLYWFILYFSTPHDCLWLFAAFLPATHFVGQCSRSM</sequence>
<dbReference type="AlphaFoldDB" id="J4CC83"/>
<dbReference type="KEGG" id="tot:TOT_010000407"/>
<proteinExistence type="predicted"/>
<organism evidence="1 2">
    <name type="scientific">Theileria orientalis strain Shintoku</name>
    <dbReference type="NCBI Taxonomy" id="869250"/>
    <lineage>
        <taxon>Eukaryota</taxon>
        <taxon>Sar</taxon>
        <taxon>Alveolata</taxon>
        <taxon>Apicomplexa</taxon>
        <taxon>Aconoidasida</taxon>
        <taxon>Piroplasmida</taxon>
        <taxon>Theileriidae</taxon>
        <taxon>Theileria</taxon>
    </lineage>
</organism>
<dbReference type="VEuPathDB" id="PiroplasmaDB:TOT_010000407"/>
<gene>
    <name evidence="1" type="ORF">TOT_010000407</name>
</gene>
<dbReference type="EMBL" id="AP011946">
    <property type="protein sequence ID" value="BAM38942.1"/>
    <property type="molecule type" value="Genomic_DNA"/>
</dbReference>
<evidence type="ECO:0000313" key="1">
    <source>
        <dbReference type="EMBL" id="BAM38942.1"/>
    </source>
</evidence>
<reference evidence="1 2" key="1">
    <citation type="journal article" date="2012" name="MBio">
        <title>Comparative genome analysis of three eukaryotic parasites with differing abilities to transform leukocytes reveals key mediators of Theileria-induced leukocyte transformation.</title>
        <authorList>
            <person name="Hayashida K."/>
            <person name="Hara Y."/>
            <person name="Abe T."/>
            <person name="Yamasaki C."/>
            <person name="Toyoda A."/>
            <person name="Kosuge T."/>
            <person name="Suzuki Y."/>
            <person name="Sato Y."/>
            <person name="Kawashima S."/>
            <person name="Katayama T."/>
            <person name="Wakaguri H."/>
            <person name="Inoue N."/>
            <person name="Homma K."/>
            <person name="Tada-Umezaki M."/>
            <person name="Yagi Y."/>
            <person name="Fujii Y."/>
            <person name="Habara T."/>
            <person name="Kanehisa M."/>
            <person name="Watanabe H."/>
            <person name="Ito K."/>
            <person name="Gojobori T."/>
            <person name="Sugawara H."/>
            <person name="Imanishi T."/>
            <person name="Weir W."/>
            <person name="Gardner M."/>
            <person name="Pain A."/>
            <person name="Shiels B."/>
            <person name="Hattori M."/>
            <person name="Nene V."/>
            <person name="Sugimoto C."/>
        </authorList>
    </citation>
    <scope>NUCLEOTIDE SEQUENCE [LARGE SCALE GENOMIC DNA]</scope>
    <source>
        <strain evidence="1 2">Shintoku</strain>
    </source>
</reference>